<evidence type="ECO:0000313" key="4">
    <source>
        <dbReference type="Proteomes" id="UP000450917"/>
    </source>
</evidence>
<keyword evidence="2" id="KW-0732">Signal</keyword>
<feature type="chain" id="PRO_5030826376" description="DUF4367 domain-containing protein" evidence="2">
    <location>
        <begin position="29"/>
        <end position="212"/>
    </location>
</feature>
<protein>
    <recommendedName>
        <fullName evidence="5">DUF4367 domain-containing protein</fullName>
    </recommendedName>
</protein>
<dbReference type="PROSITE" id="PS51257">
    <property type="entry name" value="PROKAR_LIPOPROTEIN"/>
    <property type="match status" value="1"/>
</dbReference>
<evidence type="ECO:0000256" key="2">
    <source>
        <dbReference type="SAM" id="SignalP"/>
    </source>
</evidence>
<gene>
    <name evidence="3" type="ORF">GNP93_00155</name>
</gene>
<comment type="caution">
    <text evidence="3">The sequence shown here is derived from an EMBL/GenBank/DDBJ whole genome shotgun (WGS) entry which is preliminary data.</text>
</comment>
<dbReference type="EMBL" id="WNZX01000001">
    <property type="protein sequence ID" value="MUG69077.1"/>
    <property type="molecule type" value="Genomic_DNA"/>
</dbReference>
<evidence type="ECO:0000256" key="1">
    <source>
        <dbReference type="SAM" id="MobiDB-lite"/>
    </source>
</evidence>
<evidence type="ECO:0000313" key="3">
    <source>
        <dbReference type="EMBL" id="MUG69077.1"/>
    </source>
</evidence>
<name>A0A7X2Z6B8_9BACL</name>
<feature type="region of interest" description="Disordered" evidence="1">
    <location>
        <begin position="32"/>
        <end position="83"/>
    </location>
</feature>
<feature type="compositionally biased region" description="Low complexity" evidence="1">
    <location>
        <begin position="54"/>
        <end position="64"/>
    </location>
</feature>
<dbReference type="AlphaFoldDB" id="A0A7X2Z6B8"/>
<organism evidence="3 4">
    <name type="scientific">Paenibacillus validus</name>
    <dbReference type="NCBI Taxonomy" id="44253"/>
    <lineage>
        <taxon>Bacteria</taxon>
        <taxon>Bacillati</taxon>
        <taxon>Bacillota</taxon>
        <taxon>Bacilli</taxon>
        <taxon>Bacillales</taxon>
        <taxon>Paenibacillaceae</taxon>
        <taxon>Paenibacillus</taxon>
    </lineage>
</organism>
<sequence>MTNRLTNKMVRRAALAAAALLTAGTLLAACQKSEKKPEDNAQTAPAPATGGEQQPGSAGQTPPAGQGGTGTAPGGTAAQPNEPVKLTPLSYLEEEKKFIRETANKLGVKTVYLPQQGAPDDRLSQVQGMEKAFALVFLKMQIVESAQEIKPADKPESEREVKLNIGTGKWVTVAGQPTLYLKLGDTYLALSSAKSVSPQEIEAIAETLAPMK</sequence>
<evidence type="ECO:0008006" key="5">
    <source>
        <dbReference type="Google" id="ProtNLM"/>
    </source>
</evidence>
<feature type="signal peptide" evidence="2">
    <location>
        <begin position="1"/>
        <end position="28"/>
    </location>
</feature>
<accession>A0A7X2Z6B8</accession>
<dbReference type="InterPro" id="IPR006311">
    <property type="entry name" value="TAT_signal"/>
</dbReference>
<keyword evidence="4" id="KW-1185">Reference proteome</keyword>
<dbReference type="Proteomes" id="UP000450917">
    <property type="component" value="Unassembled WGS sequence"/>
</dbReference>
<proteinExistence type="predicted"/>
<reference evidence="3 4" key="1">
    <citation type="submission" date="2019-11" db="EMBL/GenBank/DDBJ databases">
        <title>Draft genome sequences of five Paenibacillus species of dairy origin.</title>
        <authorList>
            <person name="Olajide A.M."/>
            <person name="Chen S."/>
            <person name="Lapointe G."/>
        </authorList>
    </citation>
    <scope>NUCLEOTIDE SEQUENCE [LARGE SCALE GENOMIC DNA]</scope>
    <source>
        <strain evidence="3 4">2CS3</strain>
    </source>
</reference>
<dbReference type="RefSeq" id="WP_127607753.1">
    <property type="nucleotide sequence ID" value="NZ_JBDLZV010000001.1"/>
</dbReference>
<dbReference type="PROSITE" id="PS51318">
    <property type="entry name" value="TAT"/>
    <property type="match status" value="1"/>
</dbReference>